<evidence type="ECO:0000256" key="5">
    <source>
        <dbReference type="SAM" id="MobiDB-lite"/>
    </source>
</evidence>
<keyword evidence="3 6" id="KW-1133">Transmembrane helix</keyword>
<feature type="transmembrane region" description="Helical" evidence="6">
    <location>
        <begin position="312"/>
        <end position="332"/>
    </location>
</feature>
<keyword evidence="7" id="KW-0645">Protease</keyword>
<keyword evidence="8" id="KW-1185">Reference proteome</keyword>
<keyword evidence="2 6" id="KW-0812">Transmembrane</keyword>
<keyword evidence="7" id="KW-0378">Hydrolase</keyword>
<dbReference type="NCBIfam" id="NF041679">
    <property type="entry name" value="IMP_arch_presen"/>
    <property type="match status" value="1"/>
</dbReference>
<evidence type="ECO:0000256" key="6">
    <source>
        <dbReference type="SAM" id="Phobius"/>
    </source>
</evidence>
<gene>
    <name evidence="7" type="ORF">SAMN04488066_11459</name>
</gene>
<dbReference type="OrthoDB" id="241093at2157"/>
<organism evidence="7 8">
    <name type="scientific">Halorubrum aquaticum</name>
    <dbReference type="NCBI Taxonomy" id="387340"/>
    <lineage>
        <taxon>Archaea</taxon>
        <taxon>Methanobacteriati</taxon>
        <taxon>Methanobacteriota</taxon>
        <taxon>Stenosarchaea group</taxon>
        <taxon>Halobacteria</taxon>
        <taxon>Halobacteriales</taxon>
        <taxon>Haloferacaceae</taxon>
        <taxon>Halorubrum</taxon>
    </lineage>
</organism>
<dbReference type="Proteomes" id="UP000323537">
    <property type="component" value="Unassembled WGS sequence"/>
</dbReference>
<reference evidence="7 8" key="1">
    <citation type="submission" date="2016-10" db="EMBL/GenBank/DDBJ databases">
        <authorList>
            <person name="Varghese N."/>
            <person name="Submissions S."/>
        </authorList>
    </citation>
    <scope>NUCLEOTIDE SEQUENCE [LARGE SCALE GENOMIC DNA]</scope>
    <source>
        <strain evidence="7 8">CGMCC 1.6377</strain>
    </source>
</reference>
<evidence type="ECO:0000256" key="2">
    <source>
        <dbReference type="ARBA" id="ARBA00022692"/>
    </source>
</evidence>
<dbReference type="Pfam" id="PF06550">
    <property type="entry name" value="SPP"/>
    <property type="match status" value="1"/>
</dbReference>
<dbReference type="RefSeq" id="WP_149784948.1">
    <property type="nucleotide sequence ID" value="NZ_BAAADP010000005.1"/>
</dbReference>
<proteinExistence type="predicted"/>
<feature type="transmembrane region" description="Helical" evidence="6">
    <location>
        <begin position="270"/>
        <end position="292"/>
    </location>
</feature>
<comment type="subcellular location">
    <subcellularLocation>
        <location evidence="1">Endomembrane system</location>
        <topology evidence="1">Multi-pass membrane protein</topology>
    </subcellularLocation>
</comment>
<evidence type="ECO:0000256" key="4">
    <source>
        <dbReference type="ARBA" id="ARBA00023136"/>
    </source>
</evidence>
<feature type="transmembrane region" description="Helical" evidence="6">
    <location>
        <begin position="9"/>
        <end position="27"/>
    </location>
</feature>
<protein>
    <submittedName>
        <fullName evidence="7">Presenilin-like membrane protease, A22 family</fullName>
    </submittedName>
</protein>
<accession>A0A1I3BPP0</accession>
<dbReference type="GO" id="GO:0016020">
    <property type="term" value="C:membrane"/>
    <property type="evidence" value="ECO:0007669"/>
    <property type="project" value="InterPro"/>
</dbReference>
<evidence type="ECO:0000256" key="1">
    <source>
        <dbReference type="ARBA" id="ARBA00004127"/>
    </source>
</evidence>
<dbReference type="GO" id="GO:0042500">
    <property type="term" value="F:aspartic endopeptidase activity, intramembrane cleaving"/>
    <property type="evidence" value="ECO:0007669"/>
    <property type="project" value="InterPro"/>
</dbReference>
<keyword evidence="4 6" id="KW-0472">Membrane</keyword>
<name>A0A1I3BPP0_9EURY</name>
<dbReference type="GO" id="GO:0012505">
    <property type="term" value="C:endomembrane system"/>
    <property type="evidence" value="ECO:0007669"/>
    <property type="project" value="UniProtKB-SubCell"/>
</dbReference>
<dbReference type="GO" id="GO:0006508">
    <property type="term" value="P:proteolysis"/>
    <property type="evidence" value="ECO:0007669"/>
    <property type="project" value="UniProtKB-KW"/>
</dbReference>
<sequence length="333" mass="34990">MFPREYRGVAFAVGLFLVVQLGALALVPEFVESDYQPVENPQDPTNSLVYIVAIVAMTGLILAAFRYDFDWAIRLLIVGVSAWLSWYVFAAFAPPLLAAIPAVAVAVGLLVHPEWYVIDAAGVLMGAGAAGLFGISFGILPALVLLSFLAVYDAISVYGTEHMLSLAEGVMDLNIPVVLVIPLSVSYSLLEDDFEDANDVHEEDGTDREDADGDEPDREGGADDGNDEPEDDERDAFFIGLGDAVIPAVMVASAATFSPAAALSVPFIELNLPALLAMVGTLAGLLVLMNWVMKGRAHAGLPLLNGGAIGGYLVGSLVAGVPLVEALGLTVAF</sequence>
<dbReference type="EMBL" id="FOPZ01000014">
    <property type="protein sequence ID" value="SFH64294.1"/>
    <property type="molecule type" value="Genomic_DNA"/>
</dbReference>
<dbReference type="AlphaFoldDB" id="A0A1I3BPP0"/>
<dbReference type="SMART" id="SM00730">
    <property type="entry name" value="PSN"/>
    <property type="match status" value="1"/>
</dbReference>
<dbReference type="InterPro" id="IPR010545">
    <property type="entry name" value="SPP"/>
</dbReference>
<dbReference type="InterPro" id="IPR006639">
    <property type="entry name" value="Preselin/SPP"/>
</dbReference>
<feature type="transmembrane region" description="Helical" evidence="6">
    <location>
        <begin position="236"/>
        <end position="258"/>
    </location>
</feature>
<evidence type="ECO:0000313" key="7">
    <source>
        <dbReference type="EMBL" id="SFH64294.1"/>
    </source>
</evidence>
<feature type="transmembrane region" description="Helical" evidence="6">
    <location>
        <begin position="47"/>
        <end position="65"/>
    </location>
</feature>
<evidence type="ECO:0000313" key="8">
    <source>
        <dbReference type="Proteomes" id="UP000323537"/>
    </source>
</evidence>
<feature type="transmembrane region" description="Helical" evidence="6">
    <location>
        <begin position="86"/>
        <end position="111"/>
    </location>
</feature>
<feature type="transmembrane region" description="Helical" evidence="6">
    <location>
        <begin position="123"/>
        <end position="152"/>
    </location>
</feature>
<feature type="region of interest" description="Disordered" evidence="5">
    <location>
        <begin position="198"/>
        <end position="233"/>
    </location>
</feature>
<evidence type="ECO:0000256" key="3">
    <source>
        <dbReference type="ARBA" id="ARBA00022989"/>
    </source>
</evidence>